<evidence type="ECO:0000313" key="2">
    <source>
        <dbReference type="Proteomes" id="UP000000268"/>
    </source>
</evidence>
<evidence type="ECO:0000313" key="1">
    <source>
        <dbReference type="EMBL" id="ABW30656.1"/>
    </source>
</evidence>
<name>B0CGA3_ACAM1</name>
<gene>
    <name evidence="1" type="ordered locus">AM1_5709</name>
</gene>
<dbReference type="STRING" id="329726.AM1_5709"/>
<reference evidence="1 2" key="1">
    <citation type="journal article" date="2008" name="Proc. Natl. Acad. Sci. U.S.A.">
        <title>Niche adaptation and genome expansion in the chlorophyll d-producing cyanobacterium Acaryochloris marina.</title>
        <authorList>
            <person name="Swingley W.D."/>
            <person name="Chen M."/>
            <person name="Cheung P.C."/>
            <person name="Conrad A.L."/>
            <person name="Dejesa L.C."/>
            <person name="Hao J."/>
            <person name="Honchak B.M."/>
            <person name="Karbach L.E."/>
            <person name="Kurdoglu A."/>
            <person name="Lahiri S."/>
            <person name="Mastrian S.D."/>
            <person name="Miyashita H."/>
            <person name="Page L."/>
            <person name="Ramakrishna P."/>
            <person name="Satoh S."/>
            <person name="Sattley W.M."/>
            <person name="Shimada Y."/>
            <person name="Taylor H.L."/>
            <person name="Tomo T."/>
            <person name="Tsuchiya T."/>
            <person name="Wang Z.T."/>
            <person name="Raymond J."/>
            <person name="Mimuro M."/>
            <person name="Blankenship R.E."/>
            <person name="Touchman J.W."/>
        </authorList>
    </citation>
    <scope>NUCLEOTIDE SEQUENCE [LARGE SCALE GENOMIC DNA]</scope>
    <source>
        <strain evidence="2">MBIC 11017</strain>
    </source>
</reference>
<dbReference type="KEGG" id="amr:AM1_5709"/>
<protein>
    <submittedName>
        <fullName evidence="1">Uncharacterized protein</fullName>
    </submittedName>
</protein>
<dbReference type="HOGENOM" id="CLU_3323256_0_0_3"/>
<keyword evidence="2" id="KW-1185">Reference proteome</keyword>
<dbReference type="Proteomes" id="UP000000268">
    <property type="component" value="Chromosome"/>
</dbReference>
<organism evidence="1 2">
    <name type="scientific">Acaryochloris marina (strain MBIC 11017)</name>
    <dbReference type="NCBI Taxonomy" id="329726"/>
    <lineage>
        <taxon>Bacteria</taxon>
        <taxon>Bacillati</taxon>
        <taxon>Cyanobacteriota</taxon>
        <taxon>Cyanophyceae</taxon>
        <taxon>Acaryochloridales</taxon>
        <taxon>Acaryochloridaceae</taxon>
        <taxon>Acaryochloris</taxon>
    </lineage>
</organism>
<sequence>MCAVFWSCDRIPTTEPNLAYGCLSNLGYANSTLRDVKI</sequence>
<accession>B0CGA3</accession>
<dbReference type="EMBL" id="CP000828">
    <property type="protein sequence ID" value="ABW30656.1"/>
    <property type="molecule type" value="Genomic_DNA"/>
</dbReference>
<dbReference type="AlphaFoldDB" id="B0CGA3"/>
<proteinExistence type="predicted"/>